<evidence type="ECO:0000256" key="1">
    <source>
        <dbReference type="SAM" id="Phobius"/>
    </source>
</evidence>
<dbReference type="AlphaFoldDB" id="A0A0D0NRX1"/>
<keyword evidence="1" id="KW-0472">Membrane</keyword>
<dbReference type="RefSeq" id="WP_018304481.1">
    <property type="nucleotide sequence ID" value="NZ_KB902314.1"/>
</dbReference>
<dbReference type="STRING" id="1123501.Wenmar_00363"/>
<keyword evidence="1" id="KW-0812">Transmembrane</keyword>
<dbReference type="OrthoDB" id="7871110at2"/>
<comment type="caution">
    <text evidence="2">The sequence shown here is derived from an EMBL/GenBank/DDBJ whole genome shotgun (WGS) entry which is preliminary data.</text>
</comment>
<dbReference type="eggNOG" id="COG5375">
    <property type="taxonomic scope" value="Bacteria"/>
</dbReference>
<name>A0A0D0NRX1_9RHOB</name>
<keyword evidence="3" id="KW-1185">Reference proteome</keyword>
<protein>
    <recommendedName>
        <fullName evidence="4">Lipopolysaccharide-assembly, LptC-related protein</fullName>
    </recommendedName>
</protein>
<gene>
    <name evidence="2" type="ORF">Wenmar_00363</name>
</gene>
<keyword evidence="1" id="KW-1133">Transmembrane helix</keyword>
<proteinExistence type="predicted"/>
<sequence>MTQAGDAHTRVVAAAKVALPLVALALLSTLFLFARTGGPDPDIRYSDVEAIAREPRVTAPAFAGIGRNGAVISMRAGEMRPVDGDTQSFTATKLAAEMSMPDGRRFELSAETGAYDAATRTAQLTGLARVDTSDGYSMETAGLEADLGAGTLRSLGPLEVHAPFGELTAARMSVENAEGGPRLMFSGGVRLIYRPDRTGDRP</sequence>
<evidence type="ECO:0008006" key="4">
    <source>
        <dbReference type="Google" id="ProtNLM"/>
    </source>
</evidence>
<evidence type="ECO:0000313" key="2">
    <source>
        <dbReference type="EMBL" id="KIQ70985.1"/>
    </source>
</evidence>
<reference evidence="2 3" key="1">
    <citation type="submission" date="2013-01" db="EMBL/GenBank/DDBJ databases">
        <authorList>
            <person name="Fiebig A."/>
            <person name="Goeker M."/>
            <person name="Klenk H.-P.P."/>
        </authorList>
    </citation>
    <scope>NUCLEOTIDE SEQUENCE [LARGE SCALE GENOMIC DNA]</scope>
    <source>
        <strain evidence="2 3">DSM 24838</strain>
    </source>
</reference>
<evidence type="ECO:0000313" key="3">
    <source>
        <dbReference type="Proteomes" id="UP000035100"/>
    </source>
</evidence>
<accession>A0A0D0NRX1</accession>
<feature type="transmembrane region" description="Helical" evidence="1">
    <location>
        <begin position="12"/>
        <end position="34"/>
    </location>
</feature>
<dbReference type="Proteomes" id="UP000035100">
    <property type="component" value="Unassembled WGS sequence"/>
</dbReference>
<organism evidence="2 3">
    <name type="scientific">Wenxinia marina DSM 24838</name>
    <dbReference type="NCBI Taxonomy" id="1123501"/>
    <lineage>
        <taxon>Bacteria</taxon>
        <taxon>Pseudomonadati</taxon>
        <taxon>Pseudomonadota</taxon>
        <taxon>Alphaproteobacteria</taxon>
        <taxon>Rhodobacterales</taxon>
        <taxon>Roseobacteraceae</taxon>
        <taxon>Wenxinia</taxon>
    </lineage>
</organism>
<dbReference type="EMBL" id="AONG01000003">
    <property type="protein sequence ID" value="KIQ70985.1"/>
    <property type="molecule type" value="Genomic_DNA"/>
</dbReference>